<dbReference type="Proteomes" id="UP001241377">
    <property type="component" value="Unassembled WGS sequence"/>
</dbReference>
<proteinExistence type="predicted"/>
<protein>
    <submittedName>
        <fullName evidence="1">Uncharacterized protein</fullName>
    </submittedName>
</protein>
<gene>
    <name evidence="1" type="ORF">QFC19_008589</name>
</gene>
<reference evidence="1" key="1">
    <citation type="submission" date="2023-04" db="EMBL/GenBank/DDBJ databases">
        <title>Draft Genome sequencing of Naganishia species isolated from polar environments using Oxford Nanopore Technology.</title>
        <authorList>
            <person name="Leo P."/>
            <person name="Venkateswaran K."/>
        </authorList>
    </citation>
    <scope>NUCLEOTIDE SEQUENCE</scope>
    <source>
        <strain evidence="1">MNA-CCFEE 5261</strain>
    </source>
</reference>
<evidence type="ECO:0000313" key="1">
    <source>
        <dbReference type="EMBL" id="KAJ9092865.1"/>
    </source>
</evidence>
<organism evidence="1 2">
    <name type="scientific">Naganishia cerealis</name>
    <dbReference type="NCBI Taxonomy" id="610337"/>
    <lineage>
        <taxon>Eukaryota</taxon>
        <taxon>Fungi</taxon>
        <taxon>Dikarya</taxon>
        <taxon>Basidiomycota</taxon>
        <taxon>Agaricomycotina</taxon>
        <taxon>Tremellomycetes</taxon>
        <taxon>Filobasidiales</taxon>
        <taxon>Filobasidiaceae</taxon>
        <taxon>Naganishia</taxon>
    </lineage>
</organism>
<keyword evidence="2" id="KW-1185">Reference proteome</keyword>
<accession>A0ACC2V1Q9</accession>
<evidence type="ECO:0000313" key="2">
    <source>
        <dbReference type="Proteomes" id="UP001241377"/>
    </source>
</evidence>
<sequence length="97" mass="10998">MPTQRQSRDSYSKDKIRSHPPPRDFHRTPPGDSSVAFNGGIFQYNRSYLWPNNPTRPEQMEGVERTQGGDSGGTKEKGFDDALVSRLADKSRYLPLD</sequence>
<name>A0ACC2V1Q9_9TREE</name>
<comment type="caution">
    <text evidence="1">The sequence shown here is derived from an EMBL/GenBank/DDBJ whole genome shotgun (WGS) entry which is preliminary data.</text>
</comment>
<dbReference type="EMBL" id="JASBWR010000130">
    <property type="protein sequence ID" value="KAJ9092865.1"/>
    <property type="molecule type" value="Genomic_DNA"/>
</dbReference>